<dbReference type="RefSeq" id="WP_273439198.1">
    <property type="nucleotide sequence ID" value="NZ_PKUN01000014.1"/>
</dbReference>
<dbReference type="InterPro" id="IPR013362">
    <property type="entry name" value="Pilus_4_PilV"/>
</dbReference>
<keyword evidence="1" id="KW-0812">Transmembrane</keyword>
<name>A0A2N6CWA2_9GAMM</name>
<comment type="caution">
    <text evidence="3">The sequence shown here is derived from an EMBL/GenBank/DDBJ whole genome shotgun (WGS) entry which is preliminary data.</text>
</comment>
<dbReference type="Pfam" id="PF22150">
    <property type="entry name" value="Tt1218-like"/>
    <property type="match status" value="1"/>
</dbReference>
<accession>A0A2N6CWA2</accession>
<feature type="domain" description="Type IV pilin Tt1218-like" evidence="2">
    <location>
        <begin position="28"/>
        <end position="100"/>
    </location>
</feature>
<dbReference type="NCBIfam" id="TIGR02523">
    <property type="entry name" value="type_IV_pilV"/>
    <property type="match status" value="1"/>
</dbReference>
<evidence type="ECO:0000259" key="2">
    <source>
        <dbReference type="Pfam" id="PF22150"/>
    </source>
</evidence>
<evidence type="ECO:0000256" key="1">
    <source>
        <dbReference type="SAM" id="Phobius"/>
    </source>
</evidence>
<gene>
    <name evidence="3" type="primary">pilV</name>
    <name evidence="3" type="ORF">C0630_10020</name>
</gene>
<evidence type="ECO:0000313" key="3">
    <source>
        <dbReference type="EMBL" id="PLX61498.1"/>
    </source>
</evidence>
<organism evidence="3 4">
    <name type="scientific">Sedimenticola selenatireducens</name>
    <dbReference type="NCBI Taxonomy" id="191960"/>
    <lineage>
        <taxon>Bacteria</taxon>
        <taxon>Pseudomonadati</taxon>
        <taxon>Pseudomonadota</taxon>
        <taxon>Gammaproteobacteria</taxon>
        <taxon>Chromatiales</taxon>
        <taxon>Sedimenticolaceae</taxon>
        <taxon>Sedimenticola</taxon>
    </lineage>
</organism>
<dbReference type="InterPro" id="IPR012902">
    <property type="entry name" value="N_methyl_site"/>
</dbReference>
<dbReference type="NCBIfam" id="TIGR02532">
    <property type="entry name" value="IV_pilin_GFxxxE"/>
    <property type="match status" value="1"/>
</dbReference>
<dbReference type="InterPro" id="IPR054402">
    <property type="entry name" value="Tt1218-like_dom"/>
</dbReference>
<feature type="transmembrane region" description="Helical" evidence="1">
    <location>
        <begin position="6"/>
        <end position="26"/>
    </location>
</feature>
<reference evidence="3 4" key="1">
    <citation type="submission" date="2017-11" db="EMBL/GenBank/DDBJ databases">
        <title>Genome-resolved metagenomics identifies genetic mobility, metabolic interactions, and unexpected diversity in perchlorate-reducing communities.</title>
        <authorList>
            <person name="Barnum T.P."/>
            <person name="Figueroa I.A."/>
            <person name="Carlstrom C.I."/>
            <person name="Lucas L.N."/>
            <person name="Engelbrektson A.L."/>
            <person name="Coates J.D."/>
        </authorList>
    </citation>
    <scope>NUCLEOTIDE SEQUENCE [LARGE SCALE GENOMIC DNA]</scope>
    <source>
        <strain evidence="3">BM301</strain>
    </source>
</reference>
<sequence>MKQNGFTLVEILVAVLVLSLGLLGVAGMQVMSVKNSNSAYQRAQATQLSYDIIDRMRANRDEAEKTGSGYVVAFGGSYSASSACETGNCSPASMATYDIANWKTTLAATLPGGDGSVAINTASKMVTVNIRWDDLLVKLVSGEQIQSREPLTLTFRTEL</sequence>
<dbReference type="Pfam" id="PF07963">
    <property type="entry name" value="N_methyl"/>
    <property type="match status" value="1"/>
</dbReference>
<proteinExistence type="predicted"/>
<dbReference type="EMBL" id="PKUN01000014">
    <property type="protein sequence ID" value="PLX61498.1"/>
    <property type="molecule type" value="Genomic_DNA"/>
</dbReference>
<keyword evidence="1" id="KW-1133">Transmembrane helix</keyword>
<protein>
    <submittedName>
        <fullName evidence="3">Type IV pilus modification protein PilV</fullName>
    </submittedName>
</protein>
<dbReference type="AlphaFoldDB" id="A0A2N6CWA2"/>
<dbReference type="Proteomes" id="UP000235015">
    <property type="component" value="Unassembled WGS sequence"/>
</dbReference>
<keyword evidence="1" id="KW-0472">Membrane</keyword>
<evidence type="ECO:0000313" key="4">
    <source>
        <dbReference type="Proteomes" id="UP000235015"/>
    </source>
</evidence>